<reference evidence="14 15" key="1">
    <citation type="journal article" date="2011" name="Science">
        <title>The Selaginella genome identifies genetic changes associated with the evolution of vascular plants.</title>
        <authorList>
            <person name="Banks J.A."/>
            <person name="Nishiyama T."/>
            <person name="Hasebe M."/>
            <person name="Bowman J.L."/>
            <person name="Gribskov M."/>
            <person name="dePamphilis C."/>
            <person name="Albert V.A."/>
            <person name="Aono N."/>
            <person name="Aoyama T."/>
            <person name="Ambrose B.A."/>
            <person name="Ashton N.W."/>
            <person name="Axtell M.J."/>
            <person name="Barker E."/>
            <person name="Barker M.S."/>
            <person name="Bennetzen J.L."/>
            <person name="Bonawitz N.D."/>
            <person name="Chapple C."/>
            <person name="Cheng C."/>
            <person name="Correa L.G."/>
            <person name="Dacre M."/>
            <person name="DeBarry J."/>
            <person name="Dreyer I."/>
            <person name="Elias M."/>
            <person name="Engstrom E.M."/>
            <person name="Estelle M."/>
            <person name="Feng L."/>
            <person name="Finet C."/>
            <person name="Floyd S.K."/>
            <person name="Frommer W.B."/>
            <person name="Fujita T."/>
            <person name="Gramzow L."/>
            <person name="Gutensohn M."/>
            <person name="Harholt J."/>
            <person name="Hattori M."/>
            <person name="Heyl A."/>
            <person name="Hirai T."/>
            <person name="Hiwatashi Y."/>
            <person name="Ishikawa M."/>
            <person name="Iwata M."/>
            <person name="Karol K.G."/>
            <person name="Koehler B."/>
            <person name="Kolukisaoglu U."/>
            <person name="Kubo M."/>
            <person name="Kurata T."/>
            <person name="Lalonde S."/>
            <person name="Li K."/>
            <person name="Li Y."/>
            <person name="Litt A."/>
            <person name="Lyons E."/>
            <person name="Manning G."/>
            <person name="Maruyama T."/>
            <person name="Michael T.P."/>
            <person name="Mikami K."/>
            <person name="Miyazaki S."/>
            <person name="Morinaga S."/>
            <person name="Murata T."/>
            <person name="Mueller-Roeber B."/>
            <person name="Nelson D.R."/>
            <person name="Obara M."/>
            <person name="Oguri Y."/>
            <person name="Olmstead R.G."/>
            <person name="Onodera N."/>
            <person name="Petersen B.L."/>
            <person name="Pils B."/>
            <person name="Prigge M."/>
            <person name="Rensing S.A."/>
            <person name="Riano-Pachon D.M."/>
            <person name="Roberts A.W."/>
            <person name="Sato Y."/>
            <person name="Scheller H.V."/>
            <person name="Schulz B."/>
            <person name="Schulz C."/>
            <person name="Shakirov E.V."/>
            <person name="Shibagaki N."/>
            <person name="Shinohara N."/>
            <person name="Shippen D.E."/>
            <person name="Soerensen I."/>
            <person name="Sotooka R."/>
            <person name="Sugimoto N."/>
            <person name="Sugita M."/>
            <person name="Sumikawa N."/>
            <person name="Tanurdzic M."/>
            <person name="Theissen G."/>
            <person name="Ulvskov P."/>
            <person name="Wakazuki S."/>
            <person name="Weng J.K."/>
            <person name="Willats W.W."/>
            <person name="Wipf D."/>
            <person name="Wolf P.G."/>
            <person name="Yang L."/>
            <person name="Zimmer A.D."/>
            <person name="Zhu Q."/>
            <person name="Mitros T."/>
            <person name="Hellsten U."/>
            <person name="Loque D."/>
            <person name="Otillar R."/>
            <person name="Salamov A."/>
            <person name="Schmutz J."/>
            <person name="Shapiro H."/>
            <person name="Lindquist E."/>
            <person name="Lucas S."/>
            <person name="Rokhsar D."/>
            <person name="Grigoriev I.V."/>
        </authorList>
    </citation>
    <scope>NUCLEOTIDE SEQUENCE [LARGE SCALE GENOMIC DNA]</scope>
</reference>
<organism evidence="15">
    <name type="scientific">Selaginella moellendorffii</name>
    <name type="common">Spikemoss</name>
    <dbReference type="NCBI Taxonomy" id="88036"/>
    <lineage>
        <taxon>Eukaryota</taxon>
        <taxon>Viridiplantae</taxon>
        <taxon>Streptophyta</taxon>
        <taxon>Embryophyta</taxon>
        <taxon>Tracheophyta</taxon>
        <taxon>Lycopodiopsida</taxon>
        <taxon>Selaginellales</taxon>
        <taxon>Selaginellaceae</taxon>
        <taxon>Selaginella</taxon>
    </lineage>
</organism>
<dbReference type="SMART" id="SM00185">
    <property type="entry name" value="ARM"/>
    <property type="match status" value="6"/>
</dbReference>
<dbReference type="OrthoDB" id="7537227at2759"/>
<evidence type="ECO:0000256" key="3">
    <source>
        <dbReference type="ARBA" id="ARBA00012483"/>
    </source>
</evidence>
<dbReference type="EC" id="2.3.2.27" evidence="3"/>
<comment type="pathway">
    <text evidence="2">Protein modification; protein ubiquitination.</text>
</comment>
<dbReference type="InterPro" id="IPR000225">
    <property type="entry name" value="Armadillo"/>
</dbReference>
<evidence type="ECO:0000256" key="7">
    <source>
        <dbReference type="ARBA" id="ARBA00074389"/>
    </source>
</evidence>
<evidence type="ECO:0000256" key="5">
    <source>
        <dbReference type="ARBA" id="ARBA00022737"/>
    </source>
</evidence>
<dbReference type="SUPFAM" id="SSF48371">
    <property type="entry name" value="ARM repeat"/>
    <property type="match status" value="1"/>
</dbReference>
<feature type="repeat" description="ARM" evidence="10">
    <location>
        <begin position="574"/>
        <end position="616"/>
    </location>
</feature>
<evidence type="ECO:0000256" key="10">
    <source>
        <dbReference type="PROSITE-ProRule" id="PRU00259"/>
    </source>
</evidence>
<dbReference type="InterPro" id="IPR003613">
    <property type="entry name" value="Ubox_domain"/>
</dbReference>
<dbReference type="Pfam" id="PF25368">
    <property type="entry name" value="PUB10_N"/>
    <property type="match status" value="1"/>
</dbReference>
<evidence type="ECO:0000313" key="15">
    <source>
        <dbReference type="Proteomes" id="UP000001514"/>
    </source>
</evidence>
<name>D8RFG5_SELML</name>
<protein>
    <recommendedName>
        <fullName evidence="7">U-box domain-containing protein 12</fullName>
        <ecNumber evidence="3">2.3.2.27</ecNumber>
    </recommendedName>
    <alternativeName>
        <fullName evidence="8">Plant U-box protein 12</fullName>
    </alternativeName>
    <alternativeName>
        <fullName evidence="9">RING-type E3 ubiquitin transferase PUB12</fullName>
    </alternativeName>
</protein>
<dbReference type="InterPro" id="IPR016024">
    <property type="entry name" value="ARM-type_fold"/>
</dbReference>
<dbReference type="GO" id="GO:0016567">
    <property type="term" value="P:protein ubiquitination"/>
    <property type="evidence" value="ECO:0007669"/>
    <property type="project" value="UniProtKB-UniPathway"/>
</dbReference>
<dbReference type="AlphaFoldDB" id="D8RFG5"/>
<feature type="domain" description="U-box" evidence="13">
    <location>
        <begin position="242"/>
        <end position="316"/>
    </location>
</feature>
<evidence type="ECO:0000256" key="6">
    <source>
        <dbReference type="ARBA" id="ARBA00022786"/>
    </source>
</evidence>
<dbReference type="GO" id="GO:0016874">
    <property type="term" value="F:ligase activity"/>
    <property type="evidence" value="ECO:0007669"/>
    <property type="project" value="UniProtKB-KW"/>
</dbReference>
<evidence type="ECO:0000256" key="1">
    <source>
        <dbReference type="ARBA" id="ARBA00000900"/>
    </source>
</evidence>
<dbReference type="InterPro" id="IPR045210">
    <property type="entry name" value="RING-Ubox_PUB"/>
</dbReference>
<keyword evidence="4" id="KW-0808">Transferase</keyword>
<keyword evidence="6" id="KW-0833">Ubl conjugation pathway</keyword>
<dbReference type="KEGG" id="smo:SELMODRAFT_410663"/>
<dbReference type="UniPathway" id="UPA00143"/>
<dbReference type="InterPro" id="IPR058678">
    <property type="entry name" value="ARM_PUB"/>
</dbReference>
<dbReference type="EMBL" id="GL377578">
    <property type="protein sequence ID" value="EFJ28864.1"/>
    <property type="molecule type" value="Genomic_DNA"/>
</dbReference>
<evidence type="ECO:0000256" key="9">
    <source>
        <dbReference type="ARBA" id="ARBA00076227"/>
    </source>
</evidence>
<dbReference type="Gramene" id="EFJ28864">
    <property type="protein sequence ID" value="EFJ28864"/>
    <property type="gene ID" value="SELMODRAFT_410663"/>
</dbReference>
<proteinExistence type="predicted"/>
<dbReference type="InterPro" id="IPR036537">
    <property type="entry name" value="Adaptor_Cbl_N_dom_sf"/>
</dbReference>
<dbReference type="InParanoid" id="D8RFG5"/>
<dbReference type="PROSITE" id="PS50176">
    <property type="entry name" value="ARM_REPEAT"/>
    <property type="match status" value="3"/>
</dbReference>
<feature type="region of interest" description="Disordered" evidence="12">
    <location>
        <begin position="336"/>
        <end position="381"/>
    </location>
</feature>
<feature type="coiled-coil region" evidence="11">
    <location>
        <begin position="183"/>
        <end position="210"/>
    </location>
</feature>
<dbReference type="FunFam" id="1.25.10.10:FF:000082">
    <property type="entry name" value="RING-type E3 ubiquitin transferase"/>
    <property type="match status" value="1"/>
</dbReference>
<dbReference type="HOGENOM" id="CLU_006348_5_1_1"/>
<evidence type="ECO:0000256" key="11">
    <source>
        <dbReference type="SAM" id="Coils"/>
    </source>
</evidence>
<evidence type="ECO:0000256" key="4">
    <source>
        <dbReference type="ARBA" id="ARBA00022679"/>
    </source>
</evidence>
<evidence type="ECO:0000313" key="14">
    <source>
        <dbReference type="EMBL" id="EFJ28864.1"/>
    </source>
</evidence>
<dbReference type="PANTHER" id="PTHR23315:SF7">
    <property type="entry name" value="U-BOX DOMAIN-CONTAINING PROTEIN 4"/>
    <property type="match status" value="1"/>
</dbReference>
<dbReference type="GO" id="GO:0007166">
    <property type="term" value="P:cell surface receptor signaling pathway"/>
    <property type="evidence" value="ECO:0007669"/>
    <property type="project" value="InterPro"/>
</dbReference>
<dbReference type="FunCoup" id="D8RFG5">
    <property type="interactions" value="2180"/>
</dbReference>
<feature type="compositionally biased region" description="Basic and acidic residues" evidence="12">
    <location>
        <begin position="371"/>
        <end position="381"/>
    </location>
</feature>
<dbReference type="eggNOG" id="KOG0167">
    <property type="taxonomic scope" value="Eukaryota"/>
</dbReference>
<evidence type="ECO:0000256" key="2">
    <source>
        <dbReference type="ARBA" id="ARBA00004906"/>
    </source>
</evidence>
<dbReference type="InterPro" id="IPR057623">
    <property type="entry name" value="PUB12-19-like_N"/>
</dbReference>
<dbReference type="GO" id="GO:0005634">
    <property type="term" value="C:nucleus"/>
    <property type="evidence" value="ECO:0000318"/>
    <property type="project" value="GO_Central"/>
</dbReference>
<dbReference type="CDD" id="cd16664">
    <property type="entry name" value="RING-Ubox_PUB"/>
    <property type="match status" value="1"/>
</dbReference>
<dbReference type="Gene3D" id="1.20.930.20">
    <property type="entry name" value="Adaptor protein Cbl, N-terminal domain"/>
    <property type="match status" value="1"/>
</dbReference>
<keyword evidence="5" id="KW-0677">Repeat</keyword>
<dbReference type="PROSITE" id="PS51698">
    <property type="entry name" value="U_BOX"/>
    <property type="match status" value="1"/>
</dbReference>
<dbReference type="Gene3D" id="1.25.10.10">
    <property type="entry name" value="Leucine-rich Repeat Variant"/>
    <property type="match status" value="1"/>
</dbReference>
<dbReference type="Pfam" id="PF25598">
    <property type="entry name" value="ARM_PUB"/>
    <property type="match status" value="1"/>
</dbReference>
<dbReference type="SUPFAM" id="SSF57850">
    <property type="entry name" value="RING/U-box"/>
    <property type="match status" value="1"/>
</dbReference>
<keyword evidence="15" id="KW-1185">Reference proteome</keyword>
<dbReference type="GO" id="GO:0005737">
    <property type="term" value="C:cytoplasm"/>
    <property type="evidence" value="ECO:0000318"/>
    <property type="project" value="GO_Central"/>
</dbReference>
<evidence type="ECO:0000256" key="12">
    <source>
        <dbReference type="SAM" id="MobiDB-lite"/>
    </source>
</evidence>
<evidence type="ECO:0000256" key="8">
    <source>
        <dbReference type="ARBA" id="ARBA00075465"/>
    </source>
</evidence>
<dbReference type="Pfam" id="PF04564">
    <property type="entry name" value="U-box"/>
    <property type="match status" value="1"/>
</dbReference>
<sequence>MENGTLLVDIALSIRMIIHMCESAKSQQGNCLALAAQLRLLKQLFDELRQSKFPLSDATIEAFGSLQSALQGAKEVLGQCSKGSKIYSFLKSPQCVDQFQELSAEIETILSASRLALPRVSKQVQCMAENCVLELRKASYSKDVLEEQIRQEIEALLCDHREGRKASREKLDKLAGCLGITTKEQISEELNALEKDRGEAGRNKDKLEEEFIDQVISLFMQLAEDNFDDGNVKGETQSQEVQIPADFRCPLSLELMYDPVIVASGQTYERAYIQHWLDQGNTRCPKTGKPLAHINLIPNYTVKALIASWCQTNDVPLPKVDAVKSTNWLPPTFSEAEEAREDTSVIPSGLDTDCEERSSDHGSSTGIVSGRRKDKDDVYEKRMPSGPVMRVRSSSTYSSELSGEVEALGLSPSRNSPDHFPIFTRQMQSSKQKERKSYKSVYAGGDKVADAGIERLVQNLASTDLEVQRSAASELRVMTKNSIEDRNRIAHAGGITPLIALLSSGDAQTQENAVTALLNLSLNEHNKAEIAEAGAIDPLIDVLKSGTSDARENAAATLCSISVEDYKEKIGARGAIPPLVDLLRTGTPRGKKDAALALHNLSLFRENKVRIVAAGGVKPLINLICEPRMGMVDRAVDVLVTLSSIPEGRMAIGEEGGIPPLVEVVEAGSPLAKERAAAALLQLCTNNPKYRRTTLQEGALPPLYILSQIGTSRAKEKAAGILRLFREQRQASMSRRNRHM</sequence>
<evidence type="ECO:0000259" key="13">
    <source>
        <dbReference type="PROSITE" id="PS51698"/>
    </source>
</evidence>
<dbReference type="InterPro" id="IPR013083">
    <property type="entry name" value="Znf_RING/FYVE/PHD"/>
</dbReference>
<dbReference type="Proteomes" id="UP000001514">
    <property type="component" value="Unassembled WGS sequence"/>
</dbReference>
<gene>
    <name evidence="14" type="ORF">SELMODRAFT_410663</name>
</gene>
<keyword evidence="14" id="KW-0436">Ligase</keyword>
<feature type="repeat" description="ARM" evidence="10">
    <location>
        <begin position="615"/>
        <end position="657"/>
    </location>
</feature>
<dbReference type="SMART" id="SM00504">
    <property type="entry name" value="Ubox"/>
    <property type="match status" value="1"/>
</dbReference>
<dbReference type="STRING" id="88036.D8RFG5"/>
<dbReference type="InterPro" id="IPR011989">
    <property type="entry name" value="ARM-like"/>
</dbReference>
<dbReference type="Gene3D" id="3.30.40.10">
    <property type="entry name" value="Zinc/RING finger domain, C3HC4 (zinc finger)"/>
    <property type="match status" value="1"/>
</dbReference>
<feature type="repeat" description="ARM" evidence="10">
    <location>
        <begin position="493"/>
        <end position="535"/>
    </location>
</feature>
<dbReference type="GO" id="GO:0061630">
    <property type="term" value="F:ubiquitin protein ligase activity"/>
    <property type="evidence" value="ECO:0007669"/>
    <property type="project" value="UniProtKB-EC"/>
</dbReference>
<dbReference type="FunFam" id="3.30.40.10:FF:000114">
    <property type="entry name" value="RING-type E3 ubiquitin transferase"/>
    <property type="match status" value="1"/>
</dbReference>
<comment type="catalytic activity">
    <reaction evidence="1">
        <text>S-ubiquitinyl-[E2 ubiquitin-conjugating enzyme]-L-cysteine + [acceptor protein]-L-lysine = [E2 ubiquitin-conjugating enzyme]-L-cysteine + N(6)-ubiquitinyl-[acceptor protein]-L-lysine.</text>
        <dbReference type="EC" id="2.3.2.27"/>
    </reaction>
</comment>
<keyword evidence="11" id="KW-0175">Coiled coil</keyword>
<accession>D8RFG5</accession>
<dbReference type="PANTHER" id="PTHR23315">
    <property type="entry name" value="U BOX DOMAIN-CONTAINING"/>
    <property type="match status" value="1"/>
</dbReference>